<feature type="non-terminal residue" evidence="1">
    <location>
        <position position="1"/>
    </location>
</feature>
<dbReference type="AlphaFoldDB" id="A0A820Q509"/>
<reference evidence="1" key="1">
    <citation type="submission" date="2021-02" db="EMBL/GenBank/DDBJ databases">
        <authorList>
            <person name="Nowell W R."/>
        </authorList>
    </citation>
    <scope>NUCLEOTIDE SEQUENCE</scope>
</reference>
<feature type="non-terminal residue" evidence="1">
    <location>
        <position position="75"/>
    </location>
</feature>
<evidence type="ECO:0000313" key="2">
    <source>
        <dbReference type="Proteomes" id="UP000663844"/>
    </source>
</evidence>
<gene>
    <name evidence="1" type="ORF">OXD698_LOCUS52366</name>
</gene>
<comment type="caution">
    <text evidence="1">The sequence shown here is derived from an EMBL/GenBank/DDBJ whole genome shotgun (WGS) entry which is preliminary data.</text>
</comment>
<dbReference type="EMBL" id="CAJOAZ010028306">
    <property type="protein sequence ID" value="CAF4416478.1"/>
    <property type="molecule type" value="Genomic_DNA"/>
</dbReference>
<evidence type="ECO:0000313" key="1">
    <source>
        <dbReference type="EMBL" id="CAF4416478.1"/>
    </source>
</evidence>
<dbReference type="Proteomes" id="UP000663844">
    <property type="component" value="Unassembled WGS sequence"/>
</dbReference>
<accession>A0A820Q509</accession>
<protein>
    <submittedName>
        <fullName evidence="1">Uncharacterized protein</fullName>
    </submittedName>
</protein>
<proteinExistence type="predicted"/>
<sequence length="75" mass="8731">VKGCLFHYGQALFRKFVSLNLTTPFHEDESLRSWFRSFAAIALLPETDMNEAIEYLRSIKPLLYEKEIDSFISVS</sequence>
<name>A0A820Q509_9BILA</name>
<organism evidence="1 2">
    <name type="scientific">Adineta steineri</name>
    <dbReference type="NCBI Taxonomy" id="433720"/>
    <lineage>
        <taxon>Eukaryota</taxon>
        <taxon>Metazoa</taxon>
        <taxon>Spiralia</taxon>
        <taxon>Gnathifera</taxon>
        <taxon>Rotifera</taxon>
        <taxon>Eurotatoria</taxon>
        <taxon>Bdelloidea</taxon>
        <taxon>Adinetida</taxon>
        <taxon>Adinetidae</taxon>
        <taxon>Adineta</taxon>
    </lineage>
</organism>